<evidence type="ECO:0000256" key="13">
    <source>
        <dbReference type="ARBA" id="ARBA00023136"/>
    </source>
</evidence>
<dbReference type="GO" id="GO:0005524">
    <property type="term" value="F:ATP binding"/>
    <property type="evidence" value="ECO:0007669"/>
    <property type="project" value="UniProtKB-KW"/>
</dbReference>
<dbReference type="SUPFAM" id="SSF81665">
    <property type="entry name" value="Calcium ATPase, transmembrane domain M"/>
    <property type="match status" value="1"/>
</dbReference>
<evidence type="ECO:0000256" key="5">
    <source>
        <dbReference type="ARBA" id="ARBA00022723"/>
    </source>
</evidence>
<feature type="transmembrane region" description="Helical" evidence="14">
    <location>
        <begin position="1049"/>
        <end position="1069"/>
    </location>
</feature>
<dbReference type="SUPFAM" id="SSF56784">
    <property type="entry name" value="HAD-like"/>
    <property type="match status" value="1"/>
</dbReference>
<dbReference type="EMBL" id="HE612861">
    <property type="protein sequence ID" value="CCE63566.1"/>
    <property type="molecule type" value="Genomic_DNA"/>
</dbReference>
<dbReference type="SFLD" id="SFLDG00002">
    <property type="entry name" value="C1.7:_P-type_atpase_like"/>
    <property type="match status" value="1"/>
</dbReference>
<dbReference type="GO" id="GO:0005388">
    <property type="term" value="F:P-type calcium transporter activity"/>
    <property type="evidence" value="ECO:0007669"/>
    <property type="project" value="UniProtKB-EC"/>
</dbReference>
<dbReference type="SUPFAM" id="SSF81653">
    <property type="entry name" value="Calcium ATPase, transduction domain A"/>
    <property type="match status" value="1"/>
</dbReference>
<dbReference type="InterPro" id="IPR023214">
    <property type="entry name" value="HAD_sf"/>
</dbReference>
<dbReference type="GO" id="GO:0046872">
    <property type="term" value="F:metal ion binding"/>
    <property type="evidence" value="ECO:0007669"/>
    <property type="project" value="UniProtKB-KW"/>
</dbReference>
<feature type="domain" description="Cation-transporting P-type ATPase N-terminal" evidence="16">
    <location>
        <begin position="28"/>
        <end position="102"/>
    </location>
</feature>
<evidence type="ECO:0000256" key="2">
    <source>
        <dbReference type="ARBA" id="ARBA00022448"/>
    </source>
</evidence>
<dbReference type="NCBIfam" id="TIGR01517">
    <property type="entry name" value="ATPase-IIB_Ca"/>
    <property type="match status" value="1"/>
</dbReference>
<accession>G8BUY4</accession>
<dbReference type="eggNOG" id="KOG0204">
    <property type="taxonomic scope" value="Eukaryota"/>
</dbReference>
<proteinExistence type="inferred from homology"/>
<dbReference type="Gene3D" id="3.40.1110.10">
    <property type="entry name" value="Calcium-transporting ATPase, cytoplasmic domain N"/>
    <property type="match status" value="1"/>
</dbReference>
<sequence length="1124" mass="124653">MDQSPSVEQLSSFYSPKSVKLLVESFGIENKDGLSEICERLSTHKTSGIDSDSVSSRIEKYGRNALPEHVPKTFWQLVYDAFNDKTMLLLSAAAVVSFLLGLYQYFFQPPQYDPEGNKIPKVDWIEGVAIMMAVVVVVFVSAINDYQKELQFMKLNQKKENGKRIKIVRNNGSAMMLPNHDLVVGDIVELATGDVLPADCILITGECDVDESALTGESDTIKKFPLEQALSYFFTTAKSKSTNVVDDKHFPDPILISGSKIIAGLGTALVTAVGVNSVYGRTMVTLTSRTNSIEDNENGFEEDEEQTTPLQERLSKLTDRISVYGCIVAMLLFLVLFFKFLYGIFSKNGFFRDLPPTAKGNKFLNIFITAITIIVVAVPEGLPLAVTLALAFATTRMTQEGNLVRVLKSCETMGSATAICSDKTGTLTENIMTVTDAVVGGETVKNINDFSETLERYLIANITLNSTAFENNDYIDPQSTENPFNKNKNSTNDEPNVAPTNTKEMFIGSKTETALLTFAKKYLNLNRLGKLQTLRNDPSSKFPTIISIPQIISFESSRKWSGIVIKVHDDKTNKQLFRFYIKGAAEIVLKCCTHETLADGSTCAIDDKTSKKISNTVKTFANEALRAISLAHVDFHDVTKWPPKDLVDRLHSPDAKEASPELIFKQLIDSRLNSNGCGLTLDGIFGIKDPLREGVDQSVLQCQNSGIVVRMVTGDNLMTAKAIARNCNILTDEQATNPEYAMEGATFRKMSNEERRRILPHLRVMARCSPEDKRILVGTLKSMGEIVAVTGDGTNDAPALKLADVGFSMGIAGTEVAREASDIILTTDDFASIVSAIKWGRCVSLSIKKFIQFQLTVNITAVVLTFVSAVLSQEENSVLTAVQLLWVNLIMDTLAALALATDKPDENIMNKKPLGRDAALISFSSWKMIIAQSILQLIVTFILHFNGQAIFYGDQDDVSGKDQQRLDTLTFNTFVWLQFFTLLVSRKLDEADGITTWRGRCTLSNLNFFQHLFRNYYFIAILLLIGILQILIVLFGGVAFSIEAQTKEMWFTAVLCGMLSLPMGILVRLCPDEVIITIFPERVVEKIRYVIGLEFLTMFQENDDKSEDEESLLQNEQSTSYGTN</sequence>
<dbReference type="AlphaFoldDB" id="G8BUY4"/>
<organism evidence="17 18">
    <name type="scientific">Tetrapisispora phaffii (strain ATCC 24235 / CBS 4417 / NBRC 1672 / NRRL Y-8282 / UCD 70-5)</name>
    <name type="common">Yeast</name>
    <name type="synonym">Fabospora phaffii</name>
    <dbReference type="NCBI Taxonomy" id="1071381"/>
    <lineage>
        <taxon>Eukaryota</taxon>
        <taxon>Fungi</taxon>
        <taxon>Dikarya</taxon>
        <taxon>Ascomycota</taxon>
        <taxon>Saccharomycotina</taxon>
        <taxon>Saccharomycetes</taxon>
        <taxon>Saccharomycetales</taxon>
        <taxon>Saccharomycetaceae</taxon>
        <taxon>Tetrapisispora</taxon>
    </lineage>
</organism>
<dbReference type="STRING" id="1071381.G8BUY4"/>
<keyword evidence="10" id="KW-1278">Translocase</keyword>
<comment type="catalytic activity">
    <reaction evidence="14">
        <text>Ca(2+)(in) + ATP + H2O = Ca(2+)(out) + ADP + phosphate + H(+)</text>
        <dbReference type="Rhea" id="RHEA:18105"/>
        <dbReference type="ChEBI" id="CHEBI:15377"/>
        <dbReference type="ChEBI" id="CHEBI:15378"/>
        <dbReference type="ChEBI" id="CHEBI:29108"/>
        <dbReference type="ChEBI" id="CHEBI:30616"/>
        <dbReference type="ChEBI" id="CHEBI:43474"/>
        <dbReference type="ChEBI" id="CHEBI:456216"/>
        <dbReference type="EC" id="7.2.2.10"/>
    </reaction>
</comment>
<feature type="transmembrane region" description="Helical" evidence="14">
    <location>
        <begin position="920"/>
        <end position="943"/>
    </location>
</feature>
<dbReference type="GO" id="GO:0006874">
    <property type="term" value="P:intracellular calcium ion homeostasis"/>
    <property type="evidence" value="ECO:0007669"/>
    <property type="project" value="EnsemblFungi"/>
</dbReference>
<evidence type="ECO:0000256" key="11">
    <source>
        <dbReference type="ARBA" id="ARBA00022989"/>
    </source>
</evidence>
<dbReference type="PROSITE" id="PS00154">
    <property type="entry name" value="ATPASE_E1_E2"/>
    <property type="match status" value="1"/>
</dbReference>
<dbReference type="Gene3D" id="3.40.50.1000">
    <property type="entry name" value="HAD superfamily/HAD-like"/>
    <property type="match status" value="1"/>
</dbReference>
<comment type="subcellular location">
    <subcellularLocation>
        <location evidence="1">Endomembrane system</location>
        <topology evidence="1">Multi-pass membrane protein</topology>
    </subcellularLocation>
    <subcellularLocation>
        <location evidence="14">Membrane</location>
        <topology evidence="14">Multi-pass membrane protein</topology>
    </subcellularLocation>
</comment>
<dbReference type="Pfam" id="PF00689">
    <property type="entry name" value="Cation_ATPase_C"/>
    <property type="match status" value="1"/>
</dbReference>
<protein>
    <recommendedName>
        <fullName evidence="14">Calcium-transporting ATPase</fullName>
        <ecNumber evidence="14">7.2.2.10</ecNumber>
    </recommendedName>
</protein>
<dbReference type="GO" id="GO:0000329">
    <property type="term" value="C:fungal-type vacuole membrane"/>
    <property type="evidence" value="ECO:0007669"/>
    <property type="project" value="EnsemblFungi"/>
</dbReference>
<dbReference type="OMA" id="YRMYVKG"/>
<keyword evidence="18" id="KW-1185">Reference proteome</keyword>
<dbReference type="Gene3D" id="1.20.1110.10">
    <property type="entry name" value="Calcium-transporting ATPase, transmembrane domain"/>
    <property type="match status" value="1"/>
</dbReference>
<dbReference type="GO" id="GO:0012505">
    <property type="term" value="C:endomembrane system"/>
    <property type="evidence" value="ECO:0007669"/>
    <property type="project" value="UniProtKB-SubCell"/>
</dbReference>
<dbReference type="InterPro" id="IPR001757">
    <property type="entry name" value="P_typ_ATPase"/>
</dbReference>
<dbReference type="Gene3D" id="2.70.150.10">
    <property type="entry name" value="Calcium-transporting ATPase, cytoplasmic transduction domain A"/>
    <property type="match status" value="1"/>
</dbReference>
<dbReference type="NCBIfam" id="TIGR01494">
    <property type="entry name" value="ATPase_P-type"/>
    <property type="match status" value="3"/>
</dbReference>
<dbReference type="Proteomes" id="UP000005666">
    <property type="component" value="Chromosome 6"/>
</dbReference>
<dbReference type="Pfam" id="PF00122">
    <property type="entry name" value="E1-E2_ATPase"/>
    <property type="match status" value="1"/>
</dbReference>
<dbReference type="KEGG" id="tpf:TPHA_0F00800"/>
<dbReference type="SFLD" id="SFLDS00003">
    <property type="entry name" value="Haloacid_Dehalogenase"/>
    <property type="match status" value="1"/>
</dbReference>
<dbReference type="GeneID" id="11535503"/>
<evidence type="ECO:0000256" key="3">
    <source>
        <dbReference type="ARBA" id="ARBA00022568"/>
    </source>
</evidence>
<keyword evidence="4 14" id="KW-0812">Transmembrane</keyword>
<dbReference type="PANTHER" id="PTHR24093">
    <property type="entry name" value="CATION TRANSPORTING ATPASE"/>
    <property type="match status" value="1"/>
</dbReference>
<dbReference type="SMART" id="SM00831">
    <property type="entry name" value="Cation_ATPase_N"/>
    <property type="match status" value="1"/>
</dbReference>
<feature type="transmembrane region" description="Helical" evidence="14">
    <location>
        <begin position="878"/>
        <end position="899"/>
    </location>
</feature>
<dbReference type="InterPro" id="IPR018303">
    <property type="entry name" value="ATPase_P-typ_P_site"/>
</dbReference>
<feature type="region of interest" description="Disordered" evidence="15">
    <location>
        <begin position="476"/>
        <end position="499"/>
    </location>
</feature>
<evidence type="ECO:0000256" key="8">
    <source>
        <dbReference type="ARBA" id="ARBA00022840"/>
    </source>
</evidence>
<keyword evidence="5" id="KW-0479">Metal-binding</keyword>
<dbReference type="SFLD" id="SFLDF00027">
    <property type="entry name" value="p-type_atpase"/>
    <property type="match status" value="1"/>
</dbReference>
<dbReference type="InterPro" id="IPR008250">
    <property type="entry name" value="ATPase_P-typ_transduc_dom_A_sf"/>
</dbReference>
<evidence type="ECO:0000256" key="14">
    <source>
        <dbReference type="RuleBase" id="RU361146"/>
    </source>
</evidence>
<feature type="transmembrane region" description="Helical" evidence="14">
    <location>
        <begin position="127"/>
        <end position="146"/>
    </location>
</feature>
<keyword evidence="3 14" id="KW-0109">Calcium transport</keyword>
<feature type="transmembrane region" description="Helical" evidence="14">
    <location>
        <begin position="321"/>
        <end position="345"/>
    </location>
</feature>
<dbReference type="FunFam" id="3.40.50.1000:FF:000193">
    <property type="entry name" value="Plasma membrane calcium-transporting ATPase 2"/>
    <property type="match status" value="1"/>
</dbReference>
<feature type="transmembrane region" description="Helical" evidence="14">
    <location>
        <begin position="87"/>
        <end position="107"/>
    </location>
</feature>
<evidence type="ECO:0000256" key="9">
    <source>
        <dbReference type="ARBA" id="ARBA00022842"/>
    </source>
</evidence>
<dbReference type="OrthoDB" id="3352408at2759"/>
<evidence type="ECO:0000256" key="4">
    <source>
        <dbReference type="ARBA" id="ARBA00022692"/>
    </source>
</evidence>
<name>G8BUY4_TETPH</name>
<evidence type="ECO:0000256" key="15">
    <source>
        <dbReference type="SAM" id="MobiDB-lite"/>
    </source>
</evidence>
<dbReference type="EC" id="7.2.2.10" evidence="14"/>
<evidence type="ECO:0000313" key="17">
    <source>
        <dbReference type="EMBL" id="CCE63566.1"/>
    </source>
</evidence>
<gene>
    <name evidence="17" type="primary">TPHA0F00800</name>
    <name evidence="17" type="ordered locus">TPHA_0F00800</name>
</gene>
<dbReference type="InterPro" id="IPR036412">
    <property type="entry name" value="HAD-like_sf"/>
</dbReference>
<dbReference type="PANTHER" id="PTHR24093:SF369">
    <property type="entry name" value="CALCIUM-TRANSPORTING ATPASE"/>
    <property type="match status" value="1"/>
</dbReference>
<reference evidence="17 18" key="1">
    <citation type="journal article" date="2011" name="Proc. Natl. Acad. Sci. U.S.A.">
        <title>Evolutionary erosion of yeast sex chromosomes by mating-type switching accidents.</title>
        <authorList>
            <person name="Gordon J.L."/>
            <person name="Armisen D."/>
            <person name="Proux-Wera E."/>
            <person name="Oheigeartaigh S.S."/>
            <person name="Byrne K.P."/>
            <person name="Wolfe K.H."/>
        </authorList>
    </citation>
    <scope>NUCLEOTIDE SEQUENCE [LARGE SCALE GENOMIC DNA]</scope>
    <source>
        <strain evidence="18">ATCC 24235 / CBS 4417 / NBRC 1672 / NRRL Y-8282 / UCD 70-5</strain>
    </source>
</reference>
<keyword evidence="8 14" id="KW-0067">ATP-binding</keyword>
<keyword evidence="11 14" id="KW-1133">Transmembrane helix</keyword>
<dbReference type="GO" id="GO:0005886">
    <property type="term" value="C:plasma membrane"/>
    <property type="evidence" value="ECO:0007669"/>
    <property type="project" value="TreeGrafter"/>
</dbReference>
<comment type="caution">
    <text evidence="14">Lacks conserved residue(s) required for the propagation of feature annotation.</text>
</comment>
<dbReference type="PRINTS" id="PR00119">
    <property type="entry name" value="CATATPASE"/>
</dbReference>
<dbReference type="InterPro" id="IPR059000">
    <property type="entry name" value="ATPase_P-type_domA"/>
</dbReference>
<feature type="transmembrane region" description="Helical" evidence="14">
    <location>
        <begin position="1016"/>
        <end position="1042"/>
    </location>
</feature>
<dbReference type="GO" id="GO:0016887">
    <property type="term" value="F:ATP hydrolysis activity"/>
    <property type="evidence" value="ECO:0007669"/>
    <property type="project" value="InterPro"/>
</dbReference>
<dbReference type="HOGENOM" id="CLU_002360_9_2_1"/>
<feature type="transmembrane region" description="Helical" evidence="14">
    <location>
        <begin position="855"/>
        <end position="872"/>
    </location>
</feature>
<evidence type="ECO:0000259" key="16">
    <source>
        <dbReference type="SMART" id="SM00831"/>
    </source>
</evidence>
<comment type="similarity">
    <text evidence="14">Belongs to the cation transport ATPase (P-type) (TC 3.A.3) family.</text>
</comment>
<dbReference type="Pfam" id="PF13246">
    <property type="entry name" value="Cation_ATPase"/>
    <property type="match status" value="1"/>
</dbReference>
<evidence type="ECO:0000256" key="6">
    <source>
        <dbReference type="ARBA" id="ARBA00022741"/>
    </source>
</evidence>
<evidence type="ECO:0000313" key="18">
    <source>
        <dbReference type="Proteomes" id="UP000005666"/>
    </source>
</evidence>
<keyword evidence="2 14" id="KW-0813">Transport</keyword>
<keyword evidence="6 14" id="KW-0547">Nucleotide-binding</keyword>
<dbReference type="SUPFAM" id="SSF81660">
    <property type="entry name" value="Metal cation-transporting ATPase, ATP-binding domain N"/>
    <property type="match status" value="1"/>
</dbReference>
<keyword evidence="12 14" id="KW-0406">Ion transport</keyword>
<dbReference type="InterPro" id="IPR006408">
    <property type="entry name" value="P-type_ATPase_IIB"/>
</dbReference>
<comment type="function">
    <text evidence="14">Catalyzes the hydrolysis of ATP coupled with the transport of calcium.</text>
</comment>
<dbReference type="InterPro" id="IPR006068">
    <property type="entry name" value="ATPase_P-typ_cation-transptr_C"/>
</dbReference>
<evidence type="ECO:0000256" key="1">
    <source>
        <dbReference type="ARBA" id="ARBA00004127"/>
    </source>
</evidence>
<keyword evidence="9" id="KW-0460">Magnesium</keyword>
<dbReference type="InterPro" id="IPR023299">
    <property type="entry name" value="ATPase_P-typ_cyto_dom_N"/>
</dbReference>
<dbReference type="FunFam" id="3.40.50.1000:FF:000001">
    <property type="entry name" value="Phospholipid-transporting ATPase IC"/>
    <property type="match status" value="1"/>
</dbReference>
<dbReference type="InterPro" id="IPR023298">
    <property type="entry name" value="ATPase_P-typ_TM_dom_sf"/>
</dbReference>
<dbReference type="InterPro" id="IPR004014">
    <property type="entry name" value="ATPase_P-typ_cation-transptr_N"/>
</dbReference>
<keyword evidence="13 14" id="KW-0472">Membrane</keyword>
<dbReference type="Pfam" id="PF00690">
    <property type="entry name" value="Cation_ATPase_N"/>
    <property type="match status" value="1"/>
</dbReference>
<keyword evidence="7 14" id="KW-0106">Calcium</keyword>
<dbReference type="InterPro" id="IPR044492">
    <property type="entry name" value="P_typ_ATPase_HD_dom"/>
</dbReference>
<dbReference type="RefSeq" id="XP_003686000.1">
    <property type="nucleotide sequence ID" value="XM_003685952.1"/>
</dbReference>
<feature type="compositionally biased region" description="Polar residues" evidence="15">
    <location>
        <begin position="477"/>
        <end position="499"/>
    </location>
</feature>
<evidence type="ECO:0000256" key="12">
    <source>
        <dbReference type="ARBA" id="ARBA00023065"/>
    </source>
</evidence>
<feature type="transmembrane region" description="Helical" evidence="14">
    <location>
        <begin position="365"/>
        <end position="393"/>
    </location>
</feature>
<evidence type="ECO:0000256" key="7">
    <source>
        <dbReference type="ARBA" id="ARBA00022837"/>
    </source>
</evidence>
<evidence type="ECO:0000256" key="10">
    <source>
        <dbReference type="ARBA" id="ARBA00022967"/>
    </source>
</evidence>